<evidence type="ECO:0000313" key="3">
    <source>
        <dbReference type="Proteomes" id="UP000006591"/>
    </source>
</evidence>
<accession>A0A0E0HLY4</accession>
<sequence>MVKCAKIGSRILTGTAQVLNQTKDWKNRKSNHFQGREEYLTGSMPTRQPDGKTSFNHSLVVGTP</sequence>
<feature type="region of interest" description="Disordered" evidence="1">
    <location>
        <begin position="41"/>
        <end position="64"/>
    </location>
</feature>
<feature type="compositionally biased region" description="Polar residues" evidence="1">
    <location>
        <begin position="43"/>
        <end position="57"/>
    </location>
</feature>
<organism evidence="2">
    <name type="scientific">Oryza nivara</name>
    <name type="common">Indian wild rice</name>
    <name type="synonym">Oryza sativa f. spontanea</name>
    <dbReference type="NCBI Taxonomy" id="4536"/>
    <lineage>
        <taxon>Eukaryota</taxon>
        <taxon>Viridiplantae</taxon>
        <taxon>Streptophyta</taxon>
        <taxon>Embryophyta</taxon>
        <taxon>Tracheophyta</taxon>
        <taxon>Spermatophyta</taxon>
        <taxon>Magnoliopsida</taxon>
        <taxon>Liliopsida</taxon>
        <taxon>Poales</taxon>
        <taxon>Poaceae</taxon>
        <taxon>BOP clade</taxon>
        <taxon>Oryzoideae</taxon>
        <taxon>Oryzeae</taxon>
        <taxon>Oryzinae</taxon>
        <taxon>Oryza</taxon>
    </lineage>
</organism>
<dbReference type="EnsemblPlants" id="ONIVA06G06580.1">
    <property type="protein sequence ID" value="ONIVA06G06580.1"/>
    <property type="gene ID" value="ONIVA06G06580"/>
</dbReference>
<dbReference type="Gramene" id="ONIVA06G06580.1">
    <property type="protein sequence ID" value="ONIVA06G06580.1"/>
    <property type="gene ID" value="ONIVA06G06580"/>
</dbReference>
<dbReference type="HOGENOM" id="CLU_2871554_0_0_1"/>
<reference evidence="2" key="2">
    <citation type="submission" date="2018-04" db="EMBL/GenBank/DDBJ databases">
        <title>OnivRS2 (Oryza nivara Reference Sequence Version 2).</title>
        <authorList>
            <person name="Zhang J."/>
            <person name="Kudrna D."/>
            <person name="Lee S."/>
            <person name="Talag J."/>
            <person name="Rajasekar S."/>
            <person name="Welchert J."/>
            <person name="Hsing Y.-I."/>
            <person name="Wing R.A."/>
        </authorList>
    </citation>
    <scope>NUCLEOTIDE SEQUENCE [LARGE SCALE GENOMIC DNA]</scope>
    <source>
        <strain evidence="2">SL10</strain>
    </source>
</reference>
<keyword evidence="3" id="KW-1185">Reference proteome</keyword>
<proteinExistence type="predicted"/>
<dbReference type="AlphaFoldDB" id="A0A0E0HLY4"/>
<dbReference type="Proteomes" id="UP000006591">
    <property type="component" value="Chromosome 6"/>
</dbReference>
<evidence type="ECO:0000256" key="1">
    <source>
        <dbReference type="SAM" id="MobiDB-lite"/>
    </source>
</evidence>
<protein>
    <submittedName>
        <fullName evidence="2">Uncharacterized protein</fullName>
    </submittedName>
</protein>
<name>A0A0E0HLY4_ORYNI</name>
<reference evidence="2" key="1">
    <citation type="submission" date="2015-04" db="UniProtKB">
        <authorList>
            <consortium name="EnsemblPlants"/>
        </authorList>
    </citation>
    <scope>IDENTIFICATION</scope>
    <source>
        <strain evidence="2">SL10</strain>
    </source>
</reference>
<evidence type="ECO:0000313" key="2">
    <source>
        <dbReference type="EnsemblPlants" id="ONIVA06G06580.1"/>
    </source>
</evidence>